<sequence>MKTLTKSISSSGSIQIGSAIKQLMSKPTLLTSEDCNTLLKIEQLKVQLKQLTTSVSGKIQATVEKFGYDTVVIGNHTVKLSEHVRHAISWKSLATALLEASVIDEFRETYTVESTSYSAK</sequence>
<proteinExistence type="predicted"/>
<dbReference type="AlphaFoldDB" id="A0A0F8ZN46"/>
<evidence type="ECO:0000313" key="1">
    <source>
        <dbReference type="EMBL" id="KKK67844.1"/>
    </source>
</evidence>
<accession>A0A0F8ZN46</accession>
<reference evidence="1" key="1">
    <citation type="journal article" date="2015" name="Nature">
        <title>Complex archaea that bridge the gap between prokaryotes and eukaryotes.</title>
        <authorList>
            <person name="Spang A."/>
            <person name="Saw J.H."/>
            <person name="Jorgensen S.L."/>
            <person name="Zaremba-Niedzwiedzka K."/>
            <person name="Martijn J."/>
            <person name="Lind A.E."/>
            <person name="van Eijk R."/>
            <person name="Schleper C."/>
            <person name="Guy L."/>
            <person name="Ettema T.J."/>
        </authorList>
    </citation>
    <scope>NUCLEOTIDE SEQUENCE</scope>
</reference>
<feature type="non-terminal residue" evidence="1">
    <location>
        <position position="120"/>
    </location>
</feature>
<organism evidence="1">
    <name type="scientific">marine sediment metagenome</name>
    <dbReference type="NCBI Taxonomy" id="412755"/>
    <lineage>
        <taxon>unclassified sequences</taxon>
        <taxon>metagenomes</taxon>
        <taxon>ecological metagenomes</taxon>
    </lineage>
</organism>
<dbReference type="EMBL" id="LAZR01059410">
    <property type="protein sequence ID" value="KKK67844.1"/>
    <property type="molecule type" value="Genomic_DNA"/>
</dbReference>
<comment type="caution">
    <text evidence="1">The sequence shown here is derived from an EMBL/GenBank/DDBJ whole genome shotgun (WGS) entry which is preliminary data.</text>
</comment>
<name>A0A0F8ZN46_9ZZZZ</name>
<protein>
    <submittedName>
        <fullName evidence="1">Uncharacterized protein</fullName>
    </submittedName>
</protein>
<gene>
    <name evidence="1" type="ORF">LCGC14_2949980</name>
</gene>